<name>A0A7R8D626_LEPSM</name>
<dbReference type="PANTHER" id="PTHR11647:SF1">
    <property type="entry name" value="COLLAPSIN RESPONSE MEDIATOR PROTEIN"/>
    <property type="match status" value="1"/>
</dbReference>
<dbReference type="FunFam" id="3.20.20.140:FF:000001">
    <property type="entry name" value="Dihydropyrimidinase like 3"/>
    <property type="match status" value="1"/>
</dbReference>
<evidence type="ECO:0000256" key="1">
    <source>
        <dbReference type="ARBA" id="ARBA00001947"/>
    </source>
</evidence>
<dbReference type="CDD" id="cd01314">
    <property type="entry name" value="D-HYD"/>
    <property type="match status" value="1"/>
</dbReference>
<comment type="cofactor">
    <cofactor evidence="1">
        <name>Zn(2+)</name>
        <dbReference type="ChEBI" id="CHEBI:29105"/>
    </cofactor>
</comment>
<sequence>MDEQPHVKKVPRHLQSSQNRLIIKGGDVVNEDGIFRADVYIEDRLITKVGQNLDIPGGTKVIDATGRLVMPGGIDTHTHFEMPFMGTKSIDDFYTGTKAALAGGTTMVIDFVIPAKGESLIEAYNKWRTKADGRVCCDYSLHMAVTHWNEDVRHEMSKICSDTFGINSFKMFMAYKDIFMLTNDEMLECMKTCRAVGGLAQVHAENGEAIAENQQRILAKGITGPEGHPLSRPEDIETEAVFRACTLANQVKMHRNRGAVVFGEPIAASLACNGQHYYHSCWRHAAGYVLSPPLREDPSTPAFLMDLLTRGELDCTGTDHCTFNSKQKAMGLHDFTKIPNGVNGVEERMSIIWENGVYGGNMSPERFVAVTSTTAAKIFNIYPQKGVIAPGSDADIVIWDPNTVKTVSAETHQYNVDFNIFEGMTLHGIPETVICGGKIVNSPEEGLRVCTGSGRFIPNAPYSPYVYNKVQEADERRNSEEVPVQRTKEDMFIDESKCQEKEMIVKRPSIDLGGHPDVEKETGNRPAIDAKPQIRIRNPPGGRSSIMF</sequence>
<evidence type="ECO:0000256" key="7">
    <source>
        <dbReference type="ARBA" id="ARBA00036696"/>
    </source>
</evidence>
<feature type="region of interest" description="Disordered" evidence="10">
    <location>
        <begin position="510"/>
        <end position="548"/>
    </location>
</feature>
<dbReference type="InterPro" id="IPR032466">
    <property type="entry name" value="Metal_Hydrolase"/>
</dbReference>
<dbReference type="GO" id="GO:0004157">
    <property type="term" value="F:dihydropyrimidinase activity"/>
    <property type="evidence" value="ECO:0007669"/>
    <property type="project" value="UniProtKB-EC"/>
</dbReference>
<keyword evidence="6" id="KW-0862">Zinc</keyword>
<evidence type="ECO:0000256" key="2">
    <source>
        <dbReference type="ARBA" id="ARBA00008829"/>
    </source>
</evidence>
<dbReference type="Gene3D" id="3.20.20.140">
    <property type="entry name" value="Metal-dependent hydrolases"/>
    <property type="match status" value="1"/>
</dbReference>
<dbReference type="Gene3D" id="2.30.40.10">
    <property type="entry name" value="Urease, subunit C, domain 1"/>
    <property type="match status" value="1"/>
</dbReference>
<keyword evidence="13" id="KW-1185">Reference proteome</keyword>
<accession>A0A7R8D626</accession>
<dbReference type="InterPro" id="IPR050378">
    <property type="entry name" value="Metallo-dep_Hydrolases_sf"/>
</dbReference>
<dbReference type="Pfam" id="PF01979">
    <property type="entry name" value="Amidohydro_1"/>
    <property type="match status" value="1"/>
</dbReference>
<dbReference type="EC" id="3.5.2.2" evidence="8"/>
<dbReference type="InterPro" id="IPR011778">
    <property type="entry name" value="Hydantoinase/dihydroPyrase"/>
</dbReference>
<comment type="PTM">
    <text evidence="9">Carbamylation allows a single lysine to coordinate two divalent metal cations.</text>
</comment>
<feature type="compositionally biased region" description="Basic and acidic residues" evidence="10">
    <location>
        <begin position="510"/>
        <end position="523"/>
    </location>
</feature>
<dbReference type="EMBL" id="HG994588">
    <property type="protein sequence ID" value="CAF3041277.1"/>
    <property type="molecule type" value="Genomic_DNA"/>
</dbReference>
<dbReference type="SUPFAM" id="SSF51338">
    <property type="entry name" value="Composite domain of metallo-dependent hydrolases"/>
    <property type="match status" value="1"/>
</dbReference>
<dbReference type="OrthoDB" id="10258955at2759"/>
<comment type="similarity">
    <text evidence="2">Belongs to the metallo-dependent hydrolases superfamily. Hydantoinase/dihydropyrimidinase family.</text>
</comment>
<dbReference type="AlphaFoldDB" id="A0A7R8D626"/>
<dbReference type="Proteomes" id="UP000675881">
    <property type="component" value="Chromosome 9"/>
</dbReference>
<keyword evidence="4" id="KW-0479">Metal-binding</keyword>
<comment type="catalytic activity">
    <reaction evidence="7">
        <text>5,6-dihydrouracil + H2O = 3-(carbamoylamino)propanoate + H(+)</text>
        <dbReference type="Rhea" id="RHEA:16121"/>
        <dbReference type="ChEBI" id="CHEBI:11892"/>
        <dbReference type="ChEBI" id="CHEBI:15377"/>
        <dbReference type="ChEBI" id="CHEBI:15378"/>
        <dbReference type="ChEBI" id="CHEBI:15901"/>
        <dbReference type="EC" id="3.5.2.2"/>
    </reaction>
</comment>
<evidence type="ECO:0000256" key="10">
    <source>
        <dbReference type="SAM" id="MobiDB-lite"/>
    </source>
</evidence>
<evidence type="ECO:0000259" key="11">
    <source>
        <dbReference type="Pfam" id="PF01979"/>
    </source>
</evidence>
<evidence type="ECO:0000256" key="9">
    <source>
        <dbReference type="PIRSR" id="PIRSR611778-50"/>
    </source>
</evidence>
<protein>
    <recommendedName>
        <fullName evidence="8">dihydropyrimidinase</fullName>
        <ecNumber evidence="8">3.5.2.2</ecNumber>
    </recommendedName>
</protein>
<keyword evidence="5 12" id="KW-0378">Hydrolase</keyword>
<dbReference type="NCBIfam" id="TIGR02033">
    <property type="entry name" value="D-hydantoinase"/>
    <property type="match status" value="1"/>
</dbReference>
<reference evidence="12" key="1">
    <citation type="submission" date="2021-02" db="EMBL/GenBank/DDBJ databases">
        <authorList>
            <person name="Bekaert M."/>
        </authorList>
    </citation>
    <scope>NUCLEOTIDE SEQUENCE</scope>
    <source>
        <strain evidence="12">IoA-00</strain>
    </source>
</reference>
<evidence type="ECO:0000256" key="3">
    <source>
        <dbReference type="ARBA" id="ARBA00011881"/>
    </source>
</evidence>
<evidence type="ECO:0000256" key="4">
    <source>
        <dbReference type="ARBA" id="ARBA00022723"/>
    </source>
</evidence>
<comment type="subunit">
    <text evidence="3">Homotetramer.</text>
</comment>
<dbReference type="InterPro" id="IPR006680">
    <property type="entry name" value="Amidohydro-rel"/>
</dbReference>
<evidence type="ECO:0000313" key="13">
    <source>
        <dbReference type="Proteomes" id="UP000675881"/>
    </source>
</evidence>
<evidence type="ECO:0000313" key="12">
    <source>
        <dbReference type="EMBL" id="CAF3041277.1"/>
    </source>
</evidence>
<evidence type="ECO:0000256" key="5">
    <source>
        <dbReference type="ARBA" id="ARBA00022801"/>
    </source>
</evidence>
<feature type="domain" description="Amidohydrolase-related" evidence="11">
    <location>
        <begin position="68"/>
        <end position="440"/>
    </location>
</feature>
<dbReference type="PANTHER" id="PTHR11647">
    <property type="entry name" value="HYDRANTOINASE/DIHYDROPYRIMIDINASE FAMILY MEMBER"/>
    <property type="match status" value="1"/>
</dbReference>
<evidence type="ECO:0000256" key="6">
    <source>
        <dbReference type="ARBA" id="ARBA00022833"/>
    </source>
</evidence>
<dbReference type="GO" id="GO:0046872">
    <property type="term" value="F:metal ion binding"/>
    <property type="evidence" value="ECO:0007669"/>
    <property type="project" value="UniProtKB-KW"/>
</dbReference>
<dbReference type="InterPro" id="IPR011059">
    <property type="entry name" value="Metal-dep_hydrolase_composite"/>
</dbReference>
<dbReference type="GO" id="GO:0006208">
    <property type="term" value="P:pyrimidine nucleobase catabolic process"/>
    <property type="evidence" value="ECO:0007669"/>
    <property type="project" value="TreeGrafter"/>
</dbReference>
<dbReference type="SUPFAM" id="SSF51556">
    <property type="entry name" value="Metallo-dependent hydrolases"/>
    <property type="match status" value="1"/>
</dbReference>
<dbReference type="GO" id="GO:0005829">
    <property type="term" value="C:cytosol"/>
    <property type="evidence" value="ECO:0007669"/>
    <property type="project" value="TreeGrafter"/>
</dbReference>
<feature type="modified residue" description="N6-carboxylysine" evidence="9">
    <location>
        <position position="170"/>
    </location>
</feature>
<evidence type="ECO:0000256" key="8">
    <source>
        <dbReference type="ARBA" id="ARBA00039113"/>
    </source>
</evidence>
<gene>
    <name evidence="12" type="ORF">LSAA_14545</name>
</gene>
<organism evidence="12 13">
    <name type="scientific">Lepeophtheirus salmonis</name>
    <name type="common">Salmon louse</name>
    <name type="synonym">Caligus salmonis</name>
    <dbReference type="NCBI Taxonomy" id="72036"/>
    <lineage>
        <taxon>Eukaryota</taxon>
        <taxon>Metazoa</taxon>
        <taxon>Ecdysozoa</taxon>
        <taxon>Arthropoda</taxon>
        <taxon>Crustacea</taxon>
        <taxon>Multicrustacea</taxon>
        <taxon>Hexanauplia</taxon>
        <taxon>Copepoda</taxon>
        <taxon>Siphonostomatoida</taxon>
        <taxon>Caligidae</taxon>
        <taxon>Lepeophtheirus</taxon>
    </lineage>
</organism>
<proteinExistence type="inferred from homology"/>